<evidence type="ECO:0000313" key="1">
    <source>
        <dbReference type="EMBL" id="GAA4866148.1"/>
    </source>
</evidence>
<gene>
    <name evidence="1" type="ORF">GCM10023235_50680</name>
</gene>
<dbReference type="InterPro" id="IPR054202">
    <property type="entry name" value="DUF6907"/>
</dbReference>
<dbReference type="EMBL" id="BAABIS010000001">
    <property type="protein sequence ID" value="GAA4866148.1"/>
    <property type="molecule type" value="Genomic_DNA"/>
</dbReference>
<dbReference type="Proteomes" id="UP001501752">
    <property type="component" value="Unassembled WGS sequence"/>
</dbReference>
<dbReference type="Pfam" id="PF21848">
    <property type="entry name" value="DUF6907"/>
    <property type="match status" value="1"/>
</dbReference>
<evidence type="ECO:0000313" key="2">
    <source>
        <dbReference type="Proteomes" id="UP001501752"/>
    </source>
</evidence>
<comment type="caution">
    <text evidence="1">The sequence shown here is derived from an EMBL/GenBank/DDBJ whole genome shotgun (WGS) entry which is preliminary data.</text>
</comment>
<reference evidence="2" key="1">
    <citation type="journal article" date="2019" name="Int. J. Syst. Evol. Microbiol.">
        <title>The Global Catalogue of Microorganisms (GCM) 10K type strain sequencing project: providing services to taxonomists for standard genome sequencing and annotation.</title>
        <authorList>
            <consortium name="The Broad Institute Genomics Platform"/>
            <consortium name="The Broad Institute Genome Sequencing Center for Infectious Disease"/>
            <person name="Wu L."/>
            <person name="Ma J."/>
        </authorList>
    </citation>
    <scope>NUCLEOTIDE SEQUENCE [LARGE SCALE GENOMIC DNA]</scope>
    <source>
        <strain evidence="2">JCM 13006</strain>
    </source>
</reference>
<protein>
    <submittedName>
        <fullName evidence="1">Uncharacterized protein</fullName>
    </submittedName>
</protein>
<accession>A0ABP9E1Z0</accession>
<name>A0ABP9E1Z0_9ACTN</name>
<organism evidence="1 2">
    <name type="scientific">Kitasatospora terrestris</name>
    <dbReference type="NCBI Taxonomy" id="258051"/>
    <lineage>
        <taxon>Bacteria</taxon>
        <taxon>Bacillati</taxon>
        <taxon>Actinomycetota</taxon>
        <taxon>Actinomycetes</taxon>
        <taxon>Kitasatosporales</taxon>
        <taxon>Streptomycetaceae</taxon>
        <taxon>Kitasatospora</taxon>
    </lineage>
</organism>
<proteinExistence type="predicted"/>
<dbReference type="RefSeq" id="WP_425559692.1">
    <property type="nucleotide sequence ID" value="NZ_BAABIS010000001.1"/>
</dbReference>
<keyword evidence="2" id="KW-1185">Reference proteome</keyword>
<sequence>MTRRRVTVVTCDHGPVTFDEPDWCATPHEHGGAKVDVFHDGPEIGLSVQSRQGRSRILQAALTQFPFASDPARRVPYVTVLVDGTWQGFDSAGLRELAEGLVGYAGRLRDLAAELDRITAGAG</sequence>